<dbReference type="PROSITE" id="PS50994">
    <property type="entry name" value="INTEGRASE"/>
    <property type="match status" value="1"/>
</dbReference>
<dbReference type="InterPro" id="IPR036397">
    <property type="entry name" value="RNaseH_sf"/>
</dbReference>
<keyword evidence="3" id="KW-1185">Reference proteome</keyword>
<feature type="domain" description="Integrase catalytic" evidence="1">
    <location>
        <begin position="876"/>
        <end position="1071"/>
    </location>
</feature>
<dbReference type="InterPro" id="IPR005312">
    <property type="entry name" value="DUF1759"/>
</dbReference>
<evidence type="ECO:0000313" key="3">
    <source>
        <dbReference type="Proteomes" id="UP000479190"/>
    </source>
</evidence>
<dbReference type="Pfam" id="PF18701">
    <property type="entry name" value="DUF5641"/>
    <property type="match status" value="1"/>
</dbReference>
<name>A0A6H5I0T0_9HYME</name>
<dbReference type="Proteomes" id="UP000479190">
    <property type="component" value="Unassembled WGS sequence"/>
</dbReference>
<dbReference type="GO" id="GO:0015074">
    <property type="term" value="P:DNA integration"/>
    <property type="evidence" value="ECO:0007669"/>
    <property type="project" value="InterPro"/>
</dbReference>
<dbReference type="OrthoDB" id="7550652at2759"/>
<sequence>MIVGFADDIALVAVAKHLWQIEHDPNSAIEQVRGALQDLSLETADHKTEALLITSRKKTETITITVGDCSIMSTPCIRHLGLHIDSRLRFDQHLRIVSKKASRVAGALAKIMPNIGGPRSSRRVLYAYVVDSILLYGAPIWGCATETQAYICQAESVHRRACLRVISGRPHVSYDATYVIAGVPPLALLADERVRIYQRRPKDVKEEERRETLNRWNRALKGPWSHRLIPNITELVERGEVGYHLTQLLSGHCYFKSHSQRYDNTLSALCPACLITVEDAEHVFFCCPRFHEERERLQQVLQEEIESENIVRLMLETAGNWMAVASFAQSVVTRLRQEAQENQQQQLPREAGRGTGIFDQSAALPKLSLPTFSGQQDEWESFKQRFCSLVRDNQAIPKVAKLQHLLNAVQGPAAMRLKGIEITDANFDVAWDKLARRYDNRRIRLFNALEHIIQLPTVKTRTAEGLTDLIDRSEDAVRSLRELQCPVDHYDHWIVHCVVRKLDINSRETWEISREESAALPTYNDLLSFLERRIQSLEQVQTSMEPIEHPAQQARNRDSGQRRVLANNTRIAESSDSRAVPVFVEWIKGHPSRWPTFVANRVSEIQTSLPDACWRHVRTEDNPADCATRGLTPRELASFSLWWAGPAWISCHEETWPSMRTQVSSAQVVLAMATGCEKAVPAVADATTVTECLPDLCKYSNFHRIIGVIYHFYRWHFRANVRATDSSKTLDADIWRKARWCCFKAIQAHHFKEEIKALKDKKPISRRSHLARLAPMFGRDDLLRVGGRLQNAQLSYDETHPIILPGECIIVRRLIEYEHREETMHGGAQLMRSQLARQFWITRGERIVQSVCRVCIKCTCYRAVTMEQQMAPLPAVRVTPARAFKSIGLDYAGPLPVLFSRAKKASSSKGYVAIFVCLVTRAVHIEIVSDLTADAFLAAYARFVARKGRPSIIFSDNGTTFRGAARELKELFDESSALAERVRPHLTRQGTAWSFIPPRAPHFGGLWEAAVWSFKHHFRRVIGDVRLTFEELSTVTARIETCLNSRPLCPRTDKPDEYAALTPGHLWLGTSLLDYPEPYAEPTPSMNFRSRWRLLRGMRDAFWHRWRKEVLTQMQQRHRWTTPRPCLKPGNMVLMKDDQCPPSTWPLARVESVHPGKDGLVRVATIRTADSRYMRPIAKLIELPRDLEVKDYVRKFCSRKPLSQDSVEPANEILIIPLMFGRSPDWILARDDCGQRAIDSASTAYDLATPLECAPLNPLANFAERHITPYSTMEAQRDLGLRWNLALRRRSNDLCSPPSRTINRSSTWRIERRDHLTQKRHVRLLGVHRSTSERSERAQPIVSNAACVRHLGIRTPSERLRRVMSAPWVGRKLADPCFERPGSIDLLVGADVLPSLLRDGLLHHCDMMAQNTAVGWTISGRRRCRSSHLPLFLDCGSDAQVASTAHQLAPTILEA</sequence>
<evidence type="ECO:0000259" key="1">
    <source>
        <dbReference type="PROSITE" id="PS50994"/>
    </source>
</evidence>
<dbReference type="PANTHER" id="PTHR47331">
    <property type="entry name" value="PHD-TYPE DOMAIN-CONTAINING PROTEIN"/>
    <property type="match status" value="1"/>
</dbReference>
<dbReference type="Pfam" id="PF03564">
    <property type="entry name" value="DUF1759"/>
    <property type="match status" value="1"/>
</dbReference>
<gene>
    <name evidence="2" type="ORF">TBRA_LOCUS939</name>
</gene>
<dbReference type="PANTHER" id="PTHR47331:SF2">
    <property type="match status" value="1"/>
</dbReference>
<dbReference type="InterPro" id="IPR001584">
    <property type="entry name" value="Integrase_cat-core"/>
</dbReference>
<dbReference type="SUPFAM" id="SSF53098">
    <property type="entry name" value="Ribonuclease H-like"/>
    <property type="match status" value="1"/>
</dbReference>
<dbReference type="GO" id="GO:0003676">
    <property type="term" value="F:nucleic acid binding"/>
    <property type="evidence" value="ECO:0007669"/>
    <property type="project" value="InterPro"/>
</dbReference>
<dbReference type="Gene3D" id="3.30.420.10">
    <property type="entry name" value="Ribonuclease H-like superfamily/Ribonuclease H"/>
    <property type="match status" value="1"/>
</dbReference>
<dbReference type="InterPro" id="IPR012337">
    <property type="entry name" value="RNaseH-like_sf"/>
</dbReference>
<reference evidence="2 3" key="1">
    <citation type="submission" date="2020-02" db="EMBL/GenBank/DDBJ databases">
        <authorList>
            <person name="Ferguson B K."/>
        </authorList>
    </citation>
    <scope>NUCLEOTIDE SEQUENCE [LARGE SCALE GENOMIC DNA]</scope>
</reference>
<evidence type="ECO:0000313" key="2">
    <source>
        <dbReference type="EMBL" id="CAB0028818.1"/>
    </source>
</evidence>
<accession>A0A6H5I0T0</accession>
<organism evidence="2 3">
    <name type="scientific">Trichogramma brassicae</name>
    <dbReference type="NCBI Taxonomy" id="86971"/>
    <lineage>
        <taxon>Eukaryota</taxon>
        <taxon>Metazoa</taxon>
        <taxon>Ecdysozoa</taxon>
        <taxon>Arthropoda</taxon>
        <taxon>Hexapoda</taxon>
        <taxon>Insecta</taxon>
        <taxon>Pterygota</taxon>
        <taxon>Neoptera</taxon>
        <taxon>Endopterygota</taxon>
        <taxon>Hymenoptera</taxon>
        <taxon>Apocrita</taxon>
        <taxon>Proctotrupomorpha</taxon>
        <taxon>Chalcidoidea</taxon>
        <taxon>Trichogrammatidae</taxon>
        <taxon>Trichogramma</taxon>
    </lineage>
</organism>
<dbReference type="EMBL" id="CADCXV010000202">
    <property type="protein sequence ID" value="CAB0028818.1"/>
    <property type="molecule type" value="Genomic_DNA"/>
</dbReference>
<protein>
    <recommendedName>
        <fullName evidence="1">Integrase catalytic domain-containing protein</fullName>
    </recommendedName>
</protein>
<dbReference type="InterPro" id="IPR040676">
    <property type="entry name" value="DUF5641"/>
</dbReference>
<proteinExistence type="predicted"/>